<gene>
    <name evidence="1" type="ORF">L1049_023364</name>
</gene>
<comment type="caution">
    <text evidence="1">The sequence shown here is derived from an EMBL/GenBank/DDBJ whole genome shotgun (WGS) entry which is preliminary data.</text>
</comment>
<sequence>MHVGVVPGGNCMQHCKLKINKVPFELISTKQRDGYRGILKRKQWQLQRETLWDDVATGIWGCNIWGNDASQTQRETHLQPPCQRKGP</sequence>
<name>A0AAP0RZW7_LIQFO</name>
<reference evidence="1 2" key="1">
    <citation type="journal article" date="2024" name="Plant J.">
        <title>Genome sequences and population genomics reveal climatic adaptation and genomic divergence between two closely related sweetgum species.</title>
        <authorList>
            <person name="Xu W.Q."/>
            <person name="Ren C.Q."/>
            <person name="Zhang X.Y."/>
            <person name="Comes H.P."/>
            <person name="Liu X.H."/>
            <person name="Li Y.G."/>
            <person name="Kettle C.J."/>
            <person name="Jalonen R."/>
            <person name="Gaisberger H."/>
            <person name="Ma Y.Z."/>
            <person name="Qiu Y.X."/>
        </authorList>
    </citation>
    <scope>NUCLEOTIDE SEQUENCE [LARGE SCALE GENOMIC DNA]</scope>
    <source>
        <strain evidence="1">Hangzhou</strain>
    </source>
</reference>
<dbReference type="EMBL" id="JBBPBK010000005">
    <property type="protein sequence ID" value="KAK9284195.1"/>
    <property type="molecule type" value="Genomic_DNA"/>
</dbReference>
<protein>
    <submittedName>
        <fullName evidence="1">Uncharacterized protein</fullName>
    </submittedName>
</protein>
<keyword evidence="2" id="KW-1185">Reference proteome</keyword>
<organism evidence="1 2">
    <name type="scientific">Liquidambar formosana</name>
    <name type="common">Formosan gum</name>
    <dbReference type="NCBI Taxonomy" id="63359"/>
    <lineage>
        <taxon>Eukaryota</taxon>
        <taxon>Viridiplantae</taxon>
        <taxon>Streptophyta</taxon>
        <taxon>Embryophyta</taxon>
        <taxon>Tracheophyta</taxon>
        <taxon>Spermatophyta</taxon>
        <taxon>Magnoliopsida</taxon>
        <taxon>eudicotyledons</taxon>
        <taxon>Gunneridae</taxon>
        <taxon>Pentapetalae</taxon>
        <taxon>Saxifragales</taxon>
        <taxon>Altingiaceae</taxon>
        <taxon>Liquidambar</taxon>
    </lineage>
</organism>
<dbReference type="Proteomes" id="UP001415857">
    <property type="component" value="Unassembled WGS sequence"/>
</dbReference>
<accession>A0AAP0RZW7</accession>
<dbReference type="AlphaFoldDB" id="A0AAP0RZW7"/>
<evidence type="ECO:0000313" key="2">
    <source>
        <dbReference type="Proteomes" id="UP001415857"/>
    </source>
</evidence>
<evidence type="ECO:0000313" key="1">
    <source>
        <dbReference type="EMBL" id="KAK9284195.1"/>
    </source>
</evidence>
<proteinExistence type="predicted"/>